<dbReference type="PANTHER" id="PTHR37423">
    <property type="entry name" value="SOLUBLE LYTIC MUREIN TRANSGLYCOSYLASE-RELATED"/>
    <property type="match status" value="1"/>
</dbReference>
<dbReference type="Proteomes" id="UP000733611">
    <property type="component" value="Unassembled WGS sequence"/>
</dbReference>
<keyword evidence="5 6" id="KW-0449">Lipoprotein</keyword>
<dbReference type="InterPro" id="IPR039565">
    <property type="entry name" value="BamD-like"/>
</dbReference>
<dbReference type="PANTHER" id="PTHR37423:SF1">
    <property type="entry name" value="OUTER MEMBRANE PROTEIN ASSEMBLY FACTOR BAMD"/>
    <property type="match status" value="1"/>
</dbReference>
<feature type="region of interest" description="Disordered" evidence="7">
    <location>
        <begin position="346"/>
        <end position="384"/>
    </location>
</feature>
<dbReference type="GO" id="GO:0043165">
    <property type="term" value="P:Gram-negative-bacterium-type cell outer membrane assembly"/>
    <property type="evidence" value="ECO:0007669"/>
    <property type="project" value="UniProtKB-UniRule"/>
</dbReference>
<comment type="caution">
    <text evidence="10">The sequence shown here is derived from an EMBL/GenBank/DDBJ whole genome shotgun (WGS) entry which is preliminary data.</text>
</comment>
<feature type="chain" id="PRO_5038110401" description="Outer membrane protein assembly factor BamD" evidence="8">
    <location>
        <begin position="21"/>
        <end position="384"/>
    </location>
</feature>
<proteinExistence type="inferred from homology"/>
<keyword evidence="1 6" id="KW-0732">Signal</keyword>
<evidence type="ECO:0000313" key="10">
    <source>
        <dbReference type="EMBL" id="MBU3844040.1"/>
    </source>
</evidence>
<evidence type="ECO:0000256" key="6">
    <source>
        <dbReference type="HAMAP-Rule" id="MF_00922"/>
    </source>
</evidence>
<evidence type="ECO:0000256" key="4">
    <source>
        <dbReference type="ARBA" id="ARBA00023237"/>
    </source>
</evidence>
<dbReference type="PROSITE" id="PS51257">
    <property type="entry name" value="PROKAR_LIPOPROTEIN"/>
    <property type="match status" value="1"/>
</dbReference>
<dbReference type="CDD" id="cd15830">
    <property type="entry name" value="BamD"/>
    <property type="match status" value="1"/>
</dbReference>
<evidence type="ECO:0000256" key="1">
    <source>
        <dbReference type="ARBA" id="ARBA00022729"/>
    </source>
</evidence>
<gene>
    <name evidence="6" type="primary">bamD</name>
    <name evidence="10" type="ORF">H9847_04100</name>
</gene>
<dbReference type="HAMAP" id="MF_00922">
    <property type="entry name" value="OM_assembly_BamD"/>
    <property type="match status" value="1"/>
</dbReference>
<dbReference type="Gene3D" id="1.25.40.10">
    <property type="entry name" value="Tetratricopeptide repeat domain"/>
    <property type="match status" value="1"/>
</dbReference>
<comment type="subcellular location">
    <subcellularLocation>
        <location evidence="6">Cell outer membrane</location>
        <topology evidence="6">Lipid-anchor</topology>
    </subcellularLocation>
</comment>
<dbReference type="SUPFAM" id="SSF48452">
    <property type="entry name" value="TPR-like"/>
    <property type="match status" value="1"/>
</dbReference>
<name>A0A948TFR8_9GAMM</name>
<dbReference type="AlphaFoldDB" id="A0A948TFR8"/>
<keyword evidence="3 6" id="KW-0564">Palmitate</keyword>
<dbReference type="NCBIfam" id="TIGR03302">
    <property type="entry name" value="OM_YfiO"/>
    <property type="match status" value="1"/>
</dbReference>
<reference evidence="10" key="2">
    <citation type="submission" date="2021-04" db="EMBL/GenBank/DDBJ databases">
        <authorList>
            <person name="Gilroy R."/>
        </authorList>
    </citation>
    <scope>NUCLEOTIDE SEQUENCE</scope>
    <source>
        <strain evidence="10">378</strain>
    </source>
</reference>
<keyword evidence="4 6" id="KW-0998">Cell outer membrane</keyword>
<evidence type="ECO:0000313" key="11">
    <source>
        <dbReference type="Proteomes" id="UP000733611"/>
    </source>
</evidence>
<dbReference type="EMBL" id="JAHLFE010000077">
    <property type="protein sequence ID" value="MBU3844040.1"/>
    <property type="molecule type" value="Genomic_DNA"/>
</dbReference>
<dbReference type="InterPro" id="IPR017689">
    <property type="entry name" value="BamD"/>
</dbReference>
<feature type="domain" description="Outer membrane lipoprotein BamD-like" evidence="9">
    <location>
        <begin position="31"/>
        <end position="235"/>
    </location>
</feature>
<feature type="compositionally biased region" description="Low complexity" evidence="7">
    <location>
        <begin position="352"/>
        <end position="365"/>
    </location>
</feature>
<dbReference type="InterPro" id="IPR011990">
    <property type="entry name" value="TPR-like_helical_dom_sf"/>
</dbReference>
<evidence type="ECO:0000259" key="9">
    <source>
        <dbReference type="Pfam" id="PF13525"/>
    </source>
</evidence>
<comment type="function">
    <text evidence="6">Part of the outer membrane protein assembly complex, which is involved in assembly and insertion of beta-barrel proteins into the outer membrane.</text>
</comment>
<evidence type="ECO:0000256" key="7">
    <source>
        <dbReference type="SAM" id="MobiDB-lite"/>
    </source>
</evidence>
<comment type="subunit">
    <text evidence="6">Part of the Bam complex.</text>
</comment>
<feature type="signal peptide" evidence="8">
    <location>
        <begin position="1"/>
        <end position="20"/>
    </location>
</feature>
<comment type="similarity">
    <text evidence="6">Belongs to the BamD family.</text>
</comment>
<evidence type="ECO:0000256" key="5">
    <source>
        <dbReference type="ARBA" id="ARBA00023288"/>
    </source>
</evidence>
<organism evidence="10 11">
    <name type="scientific">Candidatus Anaerobiospirillum pullicola</name>
    <dbReference type="NCBI Taxonomy" id="2838451"/>
    <lineage>
        <taxon>Bacteria</taxon>
        <taxon>Pseudomonadati</taxon>
        <taxon>Pseudomonadota</taxon>
        <taxon>Gammaproteobacteria</taxon>
        <taxon>Aeromonadales</taxon>
        <taxon>Succinivibrionaceae</taxon>
        <taxon>Anaerobiospirillum</taxon>
    </lineage>
</organism>
<evidence type="ECO:0000256" key="3">
    <source>
        <dbReference type="ARBA" id="ARBA00023139"/>
    </source>
</evidence>
<dbReference type="Pfam" id="PF13525">
    <property type="entry name" value="YfiO"/>
    <property type="match status" value="1"/>
</dbReference>
<dbReference type="GO" id="GO:1990063">
    <property type="term" value="C:Bam protein complex"/>
    <property type="evidence" value="ECO:0007669"/>
    <property type="project" value="TreeGrafter"/>
</dbReference>
<reference evidence="10" key="1">
    <citation type="journal article" date="2021" name="PeerJ">
        <title>Extensive microbial diversity within the chicken gut microbiome revealed by metagenomics and culture.</title>
        <authorList>
            <person name="Gilroy R."/>
            <person name="Ravi A."/>
            <person name="Getino M."/>
            <person name="Pursley I."/>
            <person name="Horton D.L."/>
            <person name="Alikhan N.F."/>
            <person name="Baker D."/>
            <person name="Gharbi K."/>
            <person name="Hall N."/>
            <person name="Watson M."/>
            <person name="Adriaenssens E.M."/>
            <person name="Foster-Nyarko E."/>
            <person name="Jarju S."/>
            <person name="Secka A."/>
            <person name="Antonio M."/>
            <person name="Oren A."/>
            <person name="Chaudhuri R.R."/>
            <person name="La Ragione R."/>
            <person name="Hildebrand F."/>
            <person name="Pallen M.J."/>
        </authorList>
    </citation>
    <scope>NUCLEOTIDE SEQUENCE</scope>
    <source>
        <strain evidence="10">378</strain>
    </source>
</reference>
<accession>A0A948TFR8</accession>
<dbReference type="GO" id="GO:0051205">
    <property type="term" value="P:protein insertion into membrane"/>
    <property type="evidence" value="ECO:0007669"/>
    <property type="project" value="UniProtKB-UniRule"/>
</dbReference>
<evidence type="ECO:0000256" key="8">
    <source>
        <dbReference type="SAM" id="SignalP"/>
    </source>
</evidence>
<protein>
    <recommendedName>
        <fullName evidence="6">Outer membrane protein assembly factor BamD</fullName>
    </recommendedName>
</protein>
<sequence>MFRFLATVTLCFTLALTACSSSNYNSDEVPDITAENLYAVAQASMSAGDFGQARRYLEAIDSRYPFGDLTTQVQLDLIYVYYKQRESELALAQIARFIRLSPTHPNIDYVYYMKGLTEMQQRSDVIQDYLGLDRSEKDPTYYVSAFNTFRDLINAYPNSIYAADARQRMLFIKEELAKRELAIANYYFERQAYVSSIRHCQNILYAYRNTSQFKPAMELMAEGYDALHLALPADHTRQVIANTFGERYTPIYATNVSAPLGSENVMPAAQEEKGFFDSVSDFFFGDDTAEVSSPAAPAAASASDDAPVVVVVPATTGTPAATTAPAEDKGWFDSLTDWIFGEEQAQAPAPAPVAYPAVPTSSPAVMNPDAPQSDPVYVPVPPRS</sequence>
<keyword evidence="2 6" id="KW-0472">Membrane</keyword>
<evidence type="ECO:0000256" key="2">
    <source>
        <dbReference type="ARBA" id="ARBA00023136"/>
    </source>
</evidence>